<name>A0ABP5Y2V1_STRLO</name>
<evidence type="ECO:0008006" key="4">
    <source>
        <dbReference type="Google" id="ProtNLM"/>
    </source>
</evidence>
<reference evidence="3" key="1">
    <citation type="journal article" date="2019" name="Int. J. Syst. Evol. Microbiol.">
        <title>The Global Catalogue of Microorganisms (GCM) 10K type strain sequencing project: providing services to taxonomists for standard genome sequencing and annotation.</title>
        <authorList>
            <consortium name="The Broad Institute Genomics Platform"/>
            <consortium name="The Broad Institute Genome Sequencing Center for Infectious Disease"/>
            <person name="Wu L."/>
            <person name="Ma J."/>
        </authorList>
    </citation>
    <scope>NUCLEOTIDE SEQUENCE [LARGE SCALE GENOMIC DNA]</scope>
    <source>
        <strain evidence="3">JCM 4395</strain>
    </source>
</reference>
<dbReference type="EMBL" id="BAAASG010000001">
    <property type="protein sequence ID" value="GAA2470410.1"/>
    <property type="molecule type" value="Genomic_DNA"/>
</dbReference>
<keyword evidence="1" id="KW-0472">Membrane</keyword>
<dbReference type="Proteomes" id="UP001501777">
    <property type="component" value="Unassembled WGS sequence"/>
</dbReference>
<gene>
    <name evidence="2" type="ORF">GCM10010276_00570</name>
</gene>
<feature type="transmembrane region" description="Helical" evidence="1">
    <location>
        <begin position="20"/>
        <end position="41"/>
    </location>
</feature>
<evidence type="ECO:0000313" key="3">
    <source>
        <dbReference type="Proteomes" id="UP001501777"/>
    </source>
</evidence>
<proteinExistence type="predicted"/>
<protein>
    <recommendedName>
        <fullName evidence="4">DUF2892 domain-containing protein</fullName>
    </recommendedName>
</protein>
<evidence type="ECO:0000313" key="2">
    <source>
        <dbReference type="EMBL" id="GAA2470410.1"/>
    </source>
</evidence>
<keyword evidence="1" id="KW-0812">Transmembrane</keyword>
<keyword evidence="3" id="KW-1185">Reference proteome</keyword>
<organism evidence="2 3">
    <name type="scientific">Streptomyces longisporus</name>
    <dbReference type="NCBI Taxonomy" id="1948"/>
    <lineage>
        <taxon>Bacteria</taxon>
        <taxon>Bacillati</taxon>
        <taxon>Actinomycetota</taxon>
        <taxon>Actinomycetes</taxon>
        <taxon>Kitasatosporales</taxon>
        <taxon>Streptomycetaceae</taxon>
        <taxon>Streptomyces</taxon>
    </lineage>
</organism>
<comment type="caution">
    <text evidence="2">The sequence shown here is derived from an EMBL/GenBank/DDBJ whole genome shotgun (WGS) entry which is preliminary data.</text>
</comment>
<sequence>MEVHPAHRLRVLTGQRVEGAAGIVAGVVVALVPCFGGWLVAGRLAGIIVDLLTVPGHYDLALRYRAEREQ</sequence>
<evidence type="ECO:0000256" key="1">
    <source>
        <dbReference type="SAM" id="Phobius"/>
    </source>
</evidence>
<keyword evidence="1" id="KW-1133">Transmembrane helix</keyword>
<accession>A0ABP5Y2V1</accession>